<accession>A0AAV4XA65</accession>
<comment type="caution">
    <text evidence="1">The sequence shown here is derived from an EMBL/GenBank/DDBJ whole genome shotgun (WGS) entry which is preliminary data.</text>
</comment>
<organism evidence="1 2">
    <name type="scientific">Caerostris extrusa</name>
    <name type="common">Bark spider</name>
    <name type="synonym">Caerostris bankana</name>
    <dbReference type="NCBI Taxonomy" id="172846"/>
    <lineage>
        <taxon>Eukaryota</taxon>
        <taxon>Metazoa</taxon>
        <taxon>Ecdysozoa</taxon>
        <taxon>Arthropoda</taxon>
        <taxon>Chelicerata</taxon>
        <taxon>Arachnida</taxon>
        <taxon>Araneae</taxon>
        <taxon>Araneomorphae</taxon>
        <taxon>Entelegynae</taxon>
        <taxon>Araneoidea</taxon>
        <taxon>Araneidae</taxon>
        <taxon>Caerostris</taxon>
    </lineage>
</organism>
<dbReference type="AlphaFoldDB" id="A0AAV4XA65"/>
<sequence>MSNFILVNKLAVPSSIEKSISSQRSFPLPTVPNSSLVGLISSSSFFVMIGCRPHRHQGNRSNNTTYLNKISDTANQSDELIDGL</sequence>
<evidence type="ECO:0000313" key="1">
    <source>
        <dbReference type="EMBL" id="GIY91975.1"/>
    </source>
</evidence>
<dbReference type="EMBL" id="BPLR01017481">
    <property type="protein sequence ID" value="GIY91975.1"/>
    <property type="molecule type" value="Genomic_DNA"/>
</dbReference>
<gene>
    <name evidence="1" type="ORF">CEXT_726271</name>
</gene>
<proteinExistence type="predicted"/>
<evidence type="ECO:0000313" key="2">
    <source>
        <dbReference type="Proteomes" id="UP001054945"/>
    </source>
</evidence>
<dbReference type="Proteomes" id="UP001054945">
    <property type="component" value="Unassembled WGS sequence"/>
</dbReference>
<name>A0AAV4XA65_CAEEX</name>
<keyword evidence="2" id="KW-1185">Reference proteome</keyword>
<protein>
    <submittedName>
        <fullName evidence="1">Uncharacterized protein</fullName>
    </submittedName>
</protein>
<reference evidence="1 2" key="1">
    <citation type="submission" date="2021-06" db="EMBL/GenBank/DDBJ databases">
        <title>Caerostris extrusa draft genome.</title>
        <authorList>
            <person name="Kono N."/>
            <person name="Arakawa K."/>
        </authorList>
    </citation>
    <scope>NUCLEOTIDE SEQUENCE [LARGE SCALE GENOMIC DNA]</scope>
</reference>